<dbReference type="Proteomes" id="UP001596302">
    <property type="component" value="Unassembled WGS sequence"/>
</dbReference>
<organism evidence="1 2">
    <name type="scientific">Pseudonocardia hispaniensis</name>
    <dbReference type="NCBI Taxonomy" id="904933"/>
    <lineage>
        <taxon>Bacteria</taxon>
        <taxon>Bacillati</taxon>
        <taxon>Actinomycetota</taxon>
        <taxon>Actinomycetes</taxon>
        <taxon>Pseudonocardiales</taxon>
        <taxon>Pseudonocardiaceae</taxon>
        <taxon>Pseudonocardia</taxon>
    </lineage>
</organism>
<name>A0ABW1IWM7_9PSEU</name>
<dbReference type="EMBL" id="JBHSQW010000002">
    <property type="protein sequence ID" value="MFC5992894.1"/>
    <property type="molecule type" value="Genomic_DNA"/>
</dbReference>
<accession>A0ABW1IWM7</accession>
<proteinExistence type="predicted"/>
<reference evidence="2" key="1">
    <citation type="journal article" date="2019" name="Int. J. Syst. Evol. Microbiol.">
        <title>The Global Catalogue of Microorganisms (GCM) 10K type strain sequencing project: providing services to taxonomists for standard genome sequencing and annotation.</title>
        <authorList>
            <consortium name="The Broad Institute Genomics Platform"/>
            <consortium name="The Broad Institute Genome Sequencing Center for Infectious Disease"/>
            <person name="Wu L."/>
            <person name="Ma J."/>
        </authorList>
    </citation>
    <scope>NUCLEOTIDE SEQUENCE [LARGE SCALE GENOMIC DNA]</scope>
    <source>
        <strain evidence="2">CCM 8391</strain>
    </source>
</reference>
<gene>
    <name evidence="1" type="ORF">ACFQE5_01565</name>
</gene>
<evidence type="ECO:0008006" key="3">
    <source>
        <dbReference type="Google" id="ProtNLM"/>
    </source>
</evidence>
<keyword evidence="2" id="KW-1185">Reference proteome</keyword>
<evidence type="ECO:0000313" key="1">
    <source>
        <dbReference type="EMBL" id="MFC5992894.1"/>
    </source>
</evidence>
<evidence type="ECO:0000313" key="2">
    <source>
        <dbReference type="Proteomes" id="UP001596302"/>
    </source>
</evidence>
<comment type="caution">
    <text evidence="1">The sequence shown here is derived from an EMBL/GenBank/DDBJ whole genome shotgun (WGS) entry which is preliminary data.</text>
</comment>
<dbReference type="RefSeq" id="WP_379581917.1">
    <property type="nucleotide sequence ID" value="NZ_JBHSQW010000002.1"/>
</dbReference>
<protein>
    <recommendedName>
        <fullName evidence="3">RecT family protein</fullName>
    </recommendedName>
</protein>
<sequence>MTAEVAIPHPPKSPARRTASLQDKITYAAELANSGLLPAAYRRHPANVLYAIEYGEMLGLSPMAAINGIHVIEGKPTASSALMSALVRKAGHRLRVTGDDSRAVCEIVRADDPEFVFRSVWTVERAQQAGLLGKDVWKRYRASMLKARAISECARDACEEALMGMHYTAEELGASVDEDERPTARPAAQIVTVEDITGEPDWGALINQHERAHEWQKLRDLWTHAREMRPNDSALLERIVQAGERVKAALEPQQDAQPVDAEVVNEPDAAEVKKRERRMFALLNEAGVGGSKADERARRLRLLALILDRDITSSSDLSHDDRGLVVTELEVWKQQGRLVENAAAALDDGSEDGGIR</sequence>